<gene>
    <name evidence="2" type="ORF">QBC32DRAFT_36879</name>
</gene>
<sequence>MSSFRLGASRVARKVRAPCVRNTRRYASDSHGPADHAHSTAGHEEHHHHHHHSVNEELGTAFYVTFGAIPVFGALYYVSQPGKDGQPNKVTRWWQKWEEHSEKLANQNALMTATLDQAAHDKHLFYYADQLRSGHYEMRYPELLQHGSARNVPAGTYIRMDKVVELYRKQHLDEEERKAKKLAAAN</sequence>
<evidence type="ECO:0000313" key="3">
    <source>
        <dbReference type="Proteomes" id="UP001303222"/>
    </source>
</evidence>
<feature type="compositionally biased region" description="Basic and acidic residues" evidence="1">
    <location>
        <begin position="26"/>
        <end position="45"/>
    </location>
</feature>
<proteinExistence type="predicted"/>
<protein>
    <submittedName>
        <fullName evidence="2">NADH dehydrogenase</fullName>
    </submittedName>
</protein>
<evidence type="ECO:0000256" key="1">
    <source>
        <dbReference type="SAM" id="MobiDB-lite"/>
    </source>
</evidence>
<evidence type="ECO:0000313" key="2">
    <source>
        <dbReference type="EMBL" id="KAK3949367.1"/>
    </source>
</evidence>
<dbReference type="AlphaFoldDB" id="A0AAN6SCM4"/>
<dbReference type="PANTHER" id="PTHR42100">
    <property type="entry name" value="OXIDOREDUCTASE 178 KDA SUBUNIT, PUTATIVE (AFU_ORTHOLOGUE AFUA_8G04320)-RELATED"/>
    <property type="match status" value="1"/>
</dbReference>
<keyword evidence="3" id="KW-1185">Reference proteome</keyword>
<accession>A0AAN6SCM4</accession>
<comment type="caution">
    <text evidence="2">The sequence shown here is derived from an EMBL/GenBank/DDBJ whole genome shotgun (WGS) entry which is preliminary data.</text>
</comment>
<dbReference type="InterPro" id="IPR034444">
    <property type="entry name" value="Nuo17.8"/>
</dbReference>
<reference evidence="2" key="1">
    <citation type="journal article" date="2023" name="Mol. Phylogenet. Evol.">
        <title>Genome-scale phylogeny and comparative genomics of the fungal order Sordariales.</title>
        <authorList>
            <person name="Hensen N."/>
            <person name="Bonometti L."/>
            <person name="Westerberg I."/>
            <person name="Brannstrom I.O."/>
            <person name="Guillou S."/>
            <person name="Cros-Aarteil S."/>
            <person name="Calhoun S."/>
            <person name="Haridas S."/>
            <person name="Kuo A."/>
            <person name="Mondo S."/>
            <person name="Pangilinan J."/>
            <person name="Riley R."/>
            <person name="LaButti K."/>
            <person name="Andreopoulos B."/>
            <person name="Lipzen A."/>
            <person name="Chen C."/>
            <person name="Yan M."/>
            <person name="Daum C."/>
            <person name="Ng V."/>
            <person name="Clum A."/>
            <person name="Steindorff A."/>
            <person name="Ohm R.A."/>
            <person name="Martin F."/>
            <person name="Silar P."/>
            <person name="Natvig D.O."/>
            <person name="Lalanne C."/>
            <person name="Gautier V."/>
            <person name="Ament-Velasquez S.L."/>
            <person name="Kruys A."/>
            <person name="Hutchinson M.I."/>
            <person name="Powell A.J."/>
            <person name="Barry K."/>
            <person name="Miller A.N."/>
            <person name="Grigoriev I.V."/>
            <person name="Debuchy R."/>
            <person name="Gladieux P."/>
            <person name="Hiltunen Thoren M."/>
            <person name="Johannesson H."/>
        </authorList>
    </citation>
    <scope>NUCLEOTIDE SEQUENCE</scope>
    <source>
        <strain evidence="2">CBS 626.80</strain>
    </source>
</reference>
<name>A0AAN6SCM4_9PEZI</name>
<dbReference type="PANTHER" id="PTHR42100:SF1">
    <property type="entry name" value="OXIDOREDUCTASE 178 KDA SUBUNIT, PUTATIVE (AFU_ORTHOLOGUE AFUA_8G04320)-RELATED"/>
    <property type="match status" value="1"/>
</dbReference>
<organism evidence="2 3">
    <name type="scientific">Pseudoneurospora amorphoporcata</name>
    <dbReference type="NCBI Taxonomy" id="241081"/>
    <lineage>
        <taxon>Eukaryota</taxon>
        <taxon>Fungi</taxon>
        <taxon>Dikarya</taxon>
        <taxon>Ascomycota</taxon>
        <taxon>Pezizomycotina</taxon>
        <taxon>Sordariomycetes</taxon>
        <taxon>Sordariomycetidae</taxon>
        <taxon>Sordariales</taxon>
        <taxon>Sordariaceae</taxon>
        <taxon>Pseudoneurospora</taxon>
    </lineage>
</organism>
<reference evidence="2" key="2">
    <citation type="submission" date="2023-06" db="EMBL/GenBank/DDBJ databases">
        <authorList>
            <consortium name="Lawrence Berkeley National Laboratory"/>
            <person name="Mondo S.J."/>
            <person name="Hensen N."/>
            <person name="Bonometti L."/>
            <person name="Westerberg I."/>
            <person name="Brannstrom I.O."/>
            <person name="Guillou S."/>
            <person name="Cros-Aarteil S."/>
            <person name="Calhoun S."/>
            <person name="Haridas S."/>
            <person name="Kuo A."/>
            <person name="Pangilinan J."/>
            <person name="Riley R."/>
            <person name="Labutti K."/>
            <person name="Andreopoulos B."/>
            <person name="Lipzen A."/>
            <person name="Chen C."/>
            <person name="Yanf M."/>
            <person name="Daum C."/>
            <person name="Ng V."/>
            <person name="Clum A."/>
            <person name="Steindorff A."/>
            <person name="Ohm R."/>
            <person name="Martin F."/>
            <person name="Silar P."/>
            <person name="Natvig D."/>
            <person name="Lalanne C."/>
            <person name="Gautier V."/>
            <person name="Ament-Velasquez S.L."/>
            <person name="Kruys A."/>
            <person name="Hutchinson M.I."/>
            <person name="Powell A.J."/>
            <person name="Barry K."/>
            <person name="Miller A.N."/>
            <person name="Grigoriev I.V."/>
            <person name="Debuchy R."/>
            <person name="Gladieux P."/>
            <person name="Thoren M.H."/>
            <person name="Johannesson H."/>
        </authorList>
    </citation>
    <scope>NUCLEOTIDE SEQUENCE</scope>
    <source>
        <strain evidence="2">CBS 626.80</strain>
    </source>
</reference>
<dbReference type="EMBL" id="MU859217">
    <property type="protein sequence ID" value="KAK3949367.1"/>
    <property type="molecule type" value="Genomic_DNA"/>
</dbReference>
<dbReference type="Proteomes" id="UP001303222">
    <property type="component" value="Unassembled WGS sequence"/>
</dbReference>
<feature type="region of interest" description="Disordered" evidence="1">
    <location>
        <begin position="22"/>
        <end position="54"/>
    </location>
</feature>
<dbReference type="GO" id="GO:0005739">
    <property type="term" value="C:mitochondrion"/>
    <property type="evidence" value="ECO:0007669"/>
    <property type="project" value="InterPro"/>
</dbReference>